<accession>A0A7R9G0X8</accession>
<dbReference type="AlphaFoldDB" id="A0A7R9G0X8"/>
<evidence type="ECO:0000313" key="1">
    <source>
        <dbReference type="EMBL" id="CAD7261689.1"/>
    </source>
</evidence>
<protein>
    <submittedName>
        <fullName evidence="1">Uncharacterized protein</fullName>
    </submittedName>
</protein>
<proteinExistence type="predicted"/>
<name>A0A7R9G0X8_TIMSH</name>
<reference evidence="1" key="1">
    <citation type="submission" date="2020-11" db="EMBL/GenBank/DDBJ databases">
        <authorList>
            <person name="Tran Van P."/>
        </authorList>
    </citation>
    <scope>NUCLEOTIDE SEQUENCE</scope>
</reference>
<sequence length="162" mass="18508">MYVLYSQKQADIFVGCSHGKRSGVRSQAQLIVPENSEETIATLTNPEDTRWFVSRLIGSAKNNNIWRTDDDTDILEAEQRPGDESVVVPQQIVEFPSQEDIESPSGDVVLMAAAPEEQASRRRAHKLRLYNIMVGKQQDRRYRCVRPVRMLIGHLYSPFYTP</sequence>
<gene>
    <name evidence="1" type="ORF">TSIB3V08_LOCUS5816</name>
</gene>
<dbReference type="EMBL" id="OC002339">
    <property type="protein sequence ID" value="CAD7261689.1"/>
    <property type="molecule type" value="Genomic_DNA"/>
</dbReference>
<organism evidence="1">
    <name type="scientific">Timema shepardi</name>
    <name type="common">Walking stick</name>
    <dbReference type="NCBI Taxonomy" id="629360"/>
    <lineage>
        <taxon>Eukaryota</taxon>
        <taxon>Metazoa</taxon>
        <taxon>Ecdysozoa</taxon>
        <taxon>Arthropoda</taxon>
        <taxon>Hexapoda</taxon>
        <taxon>Insecta</taxon>
        <taxon>Pterygota</taxon>
        <taxon>Neoptera</taxon>
        <taxon>Polyneoptera</taxon>
        <taxon>Phasmatodea</taxon>
        <taxon>Timematodea</taxon>
        <taxon>Timematoidea</taxon>
        <taxon>Timematidae</taxon>
        <taxon>Timema</taxon>
    </lineage>
</organism>